<name>A0A8S4SKI0_9NEOP</name>
<dbReference type="OrthoDB" id="6930687at2759"/>
<keyword evidence="1" id="KW-0812">Transmembrane</keyword>
<evidence type="ECO:0000313" key="2">
    <source>
        <dbReference type="EMBL" id="CAH2266271.1"/>
    </source>
</evidence>
<sequence length="114" mass="12985">MHFDLNIIYASRFVSLIGSQLNLWISELERISTVALAEKINDDQNSKDKDEDVSSIRMPGARQTCKNILRLNKVAFERMQACRVYVVDAAMPLRFISLVLNYVAVIIQIALGRK</sequence>
<feature type="transmembrane region" description="Helical" evidence="1">
    <location>
        <begin position="93"/>
        <end position="111"/>
    </location>
</feature>
<comment type="caution">
    <text evidence="2">The sequence shown here is derived from an EMBL/GenBank/DDBJ whole genome shotgun (WGS) entry which is preliminary data.</text>
</comment>
<keyword evidence="3" id="KW-1185">Reference proteome</keyword>
<evidence type="ECO:0000256" key="1">
    <source>
        <dbReference type="SAM" id="Phobius"/>
    </source>
</evidence>
<dbReference type="Proteomes" id="UP000838756">
    <property type="component" value="Unassembled WGS sequence"/>
</dbReference>
<gene>
    <name evidence="2" type="primary">jg17826</name>
    <name evidence="2" type="ORF">PAEG_LOCUS25232</name>
</gene>
<proteinExistence type="predicted"/>
<protein>
    <submittedName>
        <fullName evidence="2">Jg17826 protein</fullName>
    </submittedName>
</protein>
<reference evidence="2" key="1">
    <citation type="submission" date="2022-03" db="EMBL/GenBank/DDBJ databases">
        <authorList>
            <person name="Lindestad O."/>
        </authorList>
    </citation>
    <scope>NUCLEOTIDE SEQUENCE</scope>
</reference>
<keyword evidence="1" id="KW-0472">Membrane</keyword>
<keyword evidence="1" id="KW-1133">Transmembrane helix</keyword>
<dbReference type="EMBL" id="CAKXAJ010026304">
    <property type="protein sequence ID" value="CAH2266271.1"/>
    <property type="molecule type" value="Genomic_DNA"/>
</dbReference>
<organism evidence="2 3">
    <name type="scientific">Pararge aegeria aegeria</name>
    <dbReference type="NCBI Taxonomy" id="348720"/>
    <lineage>
        <taxon>Eukaryota</taxon>
        <taxon>Metazoa</taxon>
        <taxon>Ecdysozoa</taxon>
        <taxon>Arthropoda</taxon>
        <taxon>Hexapoda</taxon>
        <taxon>Insecta</taxon>
        <taxon>Pterygota</taxon>
        <taxon>Neoptera</taxon>
        <taxon>Endopterygota</taxon>
        <taxon>Lepidoptera</taxon>
        <taxon>Glossata</taxon>
        <taxon>Ditrysia</taxon>
        <taxon>Papilionoidea</taxon>
        <taxon>Nymphalidae</taxon>
        <taxon>Satyrinae</taxon>
        <taxon>Satyrini</taxon>
        <taxon>Parargina</taxon>
        <taxon>Pararge</taxon>
    </lineage>
</organism>
<dbReference type="AlphaFoldDB" id="A0A8S4SKI0"/>
<accession>A0A8S4SKI0</accession>
<evidence type="ECO:0000313" key="3">
    <source>
        <dbReference type="Proteomes" id="UP000838756"/>
    </source>
</evidence>